<accession>A0ABS4WYD2</accession>
<dbReference type="InterPro" id="IPR006311">
    <property type="entry name" value="TAT_signal"/>
</dbReference>
<dbReference type="RefSeq" id="WP_209900044.1">
    <property type="nucleotide sequence ID" value="NZ_BAAAJW010000004.1"/>
</dbReference>
<comment type="caution">
    <text evidence="2">The sequence shown here is derived from an EMBL/GenBank/DDBJ whole genome shotgun (WGS) entry which is preliminary data.</text>
</comment>
<evidence type="ECO:0000313" key="3">
    <source>
        <dbReference type="Proteomes" id="UP001519290"/>
    </source>
</evidence>
<proteinExistence type="predicted"/>
<keyword evidence="3" id="KW-1185">Reference proteome</keyword>
<evidence type="ECO:0008006" key="4">
    <source>
        <dbReference type="Google" id="ProtNLM"/>
    </source>
</evidence>
<keyword evidence="1" id="KW-0732">Signal</keyword>
<organism evidence="2 3">
    <name type="scientific">Brachybacterium sacelli</name>
    <dbReference type="NCBI Taxonomy" id="173364"/>
    <lineage>
        <taxon>Bacteria</taxon>
        <taxon>Bacillati</taxon>
        <taxon>Actinomycetota</taxon>
        <taxon>Actinomycetes</taxon>
        <taxon>Micrococcales</taxon>
        <taxon>Dermabacteraceae</taxon>
        <taxon>Brachybacterium</taxon>
    </lineage>
</organism>
<name>A0ABS4WYD2_9MICO</name>
<dbReference type="Proteomes" id="UP001519290">
    <property type="component" value="Unassembled WGS sequence"/>
</dbReference>
<evidence type="ECO:0000256" key="1">
    <source>
        <dbReference type="SAM" id="SignalP"/>
    </source>
</evidence>
<reference evidence="2 3" key="1">
    <citation type="submission" date="2021-03" db="EMBL/GenBank/DDBJ databases">
        <title>Sequencing the genomes of 1000 actinobacteria strains.</title>
        <authorList>
            <person name="Klenk H.-P."/>
        </authorList>
    </citation>
    <scope>NUCLEOTIDE SEQUENCE [LARGE SCALE GENOMIC DNA]</scope>
    <source>
        <strain evidence="2 3">DSM 14566</strain>
    </source>
</reference>
<sequence>MTSRRLLVRRRGLAGLAASGTALLAAGCGPTGPATAEQVPRDPLASLDEARWDGRSLEDVLALPLAGDAAELETWADLGAEDAAVDPARRALTDFLAVAYLSPEALHGLDDAEARARIEAAAPAYWQDVLAEAWDGGARHLYAFALAEGFATVGRPALAMAWFRGQRDDTPLLLLGGTLAWSVLDTRTHAVGVIAYRLGVVADLAADGTASTATIRVTIHGLDGCAIQDRGGMVVPALGEEAEQRTAQQATMDTVIASPRVVREDLLDPDSTALAGDDATNVLCS</sequence>
<dbReference type="EMBL" id="JAGIOD010000001">
    <property type="protein sequence ID" value="MBP2381116.1"/>
    <property type="molecule type" value="Genomic_DNA"/>
</dbReference>
<dbReference type="PROSITE" id="PS51318">
    <property type="entry name" value="TAT"/>
    <property type="match status" value="1"/>
</dbReference>
<feature type="signal peptide" evidence="1">
    <location>
        <begin position="1"/>
        <end position="25"/>
    </location>
</feature>
<gene>
    <name evidence="2" type="ORF">JOF43_001073</name>
</gene>
<evidence type="ECO:0000313" key="2">
    <source>
        <dbReference type="EMBL" id="MBP2381116.1"/>
    </source>
</evidence>
<dbReference type="PROSITE" id="PS51257">
    <property type="entry name" value="PROKAR_LIPOPROTEIN"/>
    <property type="match status" value="1"/>
</dbReference>
<protein>
    <recommendedName>
        <fullName evidence="4">Lipoprotein</fullName>
    </recommendedName>
</protein>
<feature type="chain" id="PRO_5046425404" description="Lipoprotein" evidence="1">
    <location>
        <begin position="26"/>
        <end position="285"/>
    </location>
</feature>